<dbReference type="EMBL" id="BARS01017475">
    <property type="protein sequence ID" value="GAF98119.1"/>
    <property type="molecule type" value="Genomic_DNA"/>
</dbReference>
<protein>
    <submittedName>
        <fullName evidence="1">Uncharacterized protein</fullName>
    </submittedName>
</protein>
<organism evidence="1">
    <name type="scientific">marine sediment metagenome</name>
    <dbReference type="NCBI Taxonomy" id="412755"/>
    <lineage>
        <taxon>unclassified sequences</taxon>
        <taxon>metagenomes</taxon>
        <taxon>ecological metagenomes</taxon>
    </lineage>
</organism>
<comment type="caution">
    <text evidence="1">The sequence shown here is derived from an EMBL/GenBank/DDBJ whole genome shotgun (WGS) entry which is preliminary data.</text>
</comment>
<gene>
    <name evidence="1" type="ORF">S01H1_28580</name>
</gene>
<reference evidence="1" key="1">
    <citation type="journal article" date="2014" name="Front. Microbiol.">
        <title>High frequency of phylogenetically diverse reductive dehalogenase-homologous genes in deep subseafloor sedimentary metagenomes.</title>
        <authorList>
            <person name="Kawai M."/>
            <person name="Futagami T."/>
            <person name="Toyoda A."/>
            <person name="Takaki Y."/>
            <person name="Nishi S."/>
            <person name="Hori S."/>
            <person name="Arai W."/>
            <person name="Tsubouchi T."/>
            <person name="Morono Y."/>
            <person name="Uchiyama I."/>
            <person name="Ito T."/>
            <person name="Fujiyama A."/>
            <person name="Inagaki F."/>
            <person name="Takami H."/>
        </authorList>
    </citation>
    <scope>NUCLEOTIDE SEQUENCE</scope>
    <source>
        <strain evidence="1">Expedition CK06-06</strain>
    </source>
</reference>
<sequence length="110" mass="13341">MTKPLPYKILTKRRWEGYDPYYKKKHYIGSFEIRCSQPSRNSIWYDCADIYISNHTIYIQYRYHCYTTTLKDFLISYNHSKKSLIKTRDGIIMELLGDNGEFEYFISKKP</sequence>
<name>X0TXU5_9ZZZZ</name>
<evidence type="ECO:0000313" key="1">
    <source>
        <dbReference type="EMBL" id="GAF98119.1"/>
    </source>
</evidence>
<dbReference type="AlphaFoldDB" id="X0TXU5"/>
<proteinExistence type="predicted"/>
<accession>X0TXU5</accession>